<name>A0AAU8AUH7_9VIRU</name>
<feature type="domain" description="Replication-associated protein ORF2/G2P" evidence="1">
    <location>
        <begin position="75"/>
        <end position="225"/>
    </location>
</feature>
<dbReference type="InterPro" id="IPR056906">
    <property type="entry name" value="ORF2/G2P_dom"/>
</dbReference>
<dbReference type="Pfam" id="PF23343">
    <property type="entry name" value="REP_ORF2-G2P"/>
    <property type="match status" value="1"/>
</dbReference>
<dbReference type="EMBL" id="PP511349">
    <property type="protein sequence ID" value="XCD03370.1"/>
    <property type="molecule type" value="Genomic_DNA"/>
</dbReference>
<sequence>MSCYHPLMGIPKGIDPRSGKMQYLIKSFPKGFQGDNNIDGIVTIPCGKCIGCRLDYSRQWANRCMLEMKYHEEAWFVTLTYDNAHVPMSWYSDPSTGEALQAMTLRKRDFQLFMKRLRKDYEPQKIRFFAAGEYGDKHLRPHYHAILFGLHLDDLQLYEEHVGDFPYYTSEKLQKCWDKGLDNFTVLCDNLGKGSITPLATRGMVIIAPVNWQTCAYVARYVMKKQKGPQSEVYQAHNIEPPFSLMSRRPGIGRQYYDDHPNLYDYEFLNISTEEGGRKFRPPKYFDRLRMQDHPEDYEKLRDFRRNAADETKTAKLSQTDNEYLNMLEIEERNQQAVLNSLERNL</sequence>
<evidence type="ECO:0000313" key="2">
    <source>
        <dbReference type="EMBL" id="XCD03370.1"/>
    </source>
</evidence>
<accession>A0AAU8AUH7</accession>
<reference evidence="2" key="1">
    <citation type="submission" date="2024-03" db="EMBL/GenBank/DDBJ databases">
        <title>Diverse circular DNA viruses in blood, oral, and fecal samples of captive lemurs.</title>
        <authorList>
            <person name="Paietta E.N."/>
            <person name="Kraberger S."/>
            <person name="Lund M.C."/>
            <person name="Custer J.M."/>
            <person name="Vargas K.M."/>
            <person name="Ehmke E.E."/>
            <person name="Yoder A.D."/>
            <person name="Varsani A."/>
        </authorList>
    </citation>
    <scope>NUCLEOTIDE SEQUENCE</scope>
    <source>
        <strain evidence="2">Duke_18_57</strain>
    </source>
</reference>
<evidence type="ECO:0000259" key="1">
    <source>
        <dbReference type="Pfam" id="PF23343"/>
    </source>
</evidence>
<organism evidence="2">
    <name type="scientific">Dulem virus 188</name>
    <dbReference type="NCBI Taxonomy" id="3145665"/>
    <lineage>
        <taxon>Viruses</taxon>
        <taxon>Monodnaviria</taxon>
        <taxon>Sangervirae</taxon>
        <taxon>Phixviricota</taxon>
        <taxon>Malgrandaviricetes</taxon>
        <taxon>Petitvirales</taxon>
        <taxon>Microviridae</taxon>
        <taxon>Microvirus</taxon>
    </lineage>
</organism>
<proteinExistence type="predicted"/>
<protein>
    <submittedName>
        <fullName evidence="2">Replication initiator protein</fullName>
    </submittedName>
</protein>